<protein>
    <recommendedName>
        <fullName evidence="2">N-acetylmuramoyl-L-alanine amidase</fullName>
        <ecNumber evidence="2">3.5.1.28</ecNumber>
    </recommendedName>
</protein>
<sequence length="437" mass="46206">MRGLMAMVLGLLASLAHANELRDLRLWDGPESTRVVFDLESQTSHKSFTLENPSRLVIDIADAKLAGSVQLDGLSKGLVKSVRTGPRDGGLRVVLDLAETASPKSFGLEPNGQYGYRLIFDLYGSQASAPAMPALPESSESVIAAAPAAPVVSAPSPATVAVAPSPRPSLRVDAAPAARPAPMPGQKPIIVAIDAGHGGEDPGARGRNGVIEKEVCLRIARKLARMVNETPGYKAVLTRNGDYYVGLRERTAIARKAQADLFVSIHANSLPVAKNVRGSAVYVLSQRGATSEHAKMLASLENAADLVGGVGIAGKDDDLASVLLDISQTAVREASFDFGSRLLESIGQFNPLQKAEVQQAGFAVLKAPDIPSVLVETAFLSHPEDERLLAASDYQDSMAASLLAGIKGYFSGYRPQQQVVQSEPGPVPVSLRRKKPR</sequence>
<proteinExistence type="predicted"/>
<evidence type="ECO:0000313" key="6">
    <source>
        <dbReference type="EMBL" id="ROH87872.1"/>
    </source>
</evidence>
<dbReference type="EC" id="3.5.1.28" evidence="2"/>
<dbReference type="GO" id="GO:0009253">
    <property type="term" value="P:peptidoglycan catabolic process"/>
    <property type="evidence" value="ECO:0007669"/>
    <property type="project" value="InterPro"/>
</dbReference>
<dbReference type="Pfam" id="PF11741">
    <property type="entry name" value="AMIN"/>
    <property type="match status" value="1"/>
</dbReference>
<keyword evidence="7" id="KW-1185">Reference proteome</keyword>
<gene>
    <name evidence="6" type="ORF">ED208_14275</name>
</gene>
<dbReference type="EMBL" id="RJVO01000007">
    <property type="protein sequence ID" value="ROH87872.1"/>
    <property type="molecule type" value="Genomic_DNA"/>
</dbReference>
<dbReference type="PANTHER" id="PTHR30404">
    <property type="entry name" value="N-ACETYLMURAMOYL-L-ALANINE AMIDASE"/>
    <property type="match status" value="1"/>
</dbReference>
<dbReference type="SUPFAM" id="SSF53187">
    <property type="entry name" value="Zn-dependent exopeptidases"/>
    <property type="match status" value="1"/>
</dbReference>
<evidence type="ECO:0000256" key="1">
    <source>
        <dbReference type="ARBA" id="ARBA00001561"/>
    </source>
</evidence>
<evidence type="ECO:0000259" key="5">
    <source>
        <dbReference type="SMART" id="SM00646"/>
    </source>
</evidence>
<keyword evidence="4" id="KW-0732">Signal</keyword>
<evidence type="ECO:0000256" key="4">
    <source>
        <dbReference type="SAM" id="SignalP"/>
    </source>
</evidence>
<dbReference type="Gene3D" id="2.60.40.3500">
    <property type="match status" value="1"/>
</dbReference>
<accession>A0A3N0V5K3</accession>
<dbReference type="SMART" id="SM00646">
    <property type="entry name" value="Ami_3"/>
    <property type="match status" value="1"/>
</dbReference>
<evidence type="ECO:0000313" key="7">
    <source>
        <dbReference type="Proteomes" id="UP000282106"/>
    </source>
</evidence>
<feature type="domain" description="MurNAc-LAA" evidence="5">
    <location>
        <begin position="251"/>
        <end position="407"/>
    </location>
</feature>
<dbReference type="InterPro" id="IPR002508">
    <property type="entry name" value="MurNAc-LAA_cat"/>
</dbReference>
<evidence type="ECO:0000256" key="3">
    <source>
        <dbReference type="ARBA" id="ARBA00022801"/>
    </source>
</evidence>
<comment type="catalytic activity">
    <reaction evidence="1">
        <text>Hydrolyzes the link between N-acetylmuramoyl residues and L-amino acid residues in certain cell-wall glycopeptides.</text>
        <dbReference type="EC" id="3.5.1.28"/>
    </reaction>
</comment>
<dbReference type="FunCoup" id="A0A3N0V5K3">
    <property type="interactions" value="165"/>
</dbReference>
<dbReference type="InterPro" id="IPR021731">
    <property type="entry name" value="AMIN_dom"/>
</dbReference>
<feature type="chain" id="PRO_5018068548" description="N-acetylmuramoyl-L-alanine amidase" evidence="4">
    <location>
        <begin position="19"/>
        <end position="437"/>
    </location>
</feature>
<feature type="signal peptide" evidence="4">
    <location>
        <begin position="1"/>
        <end position="18"/>
    </location>
</feature>
<dbReference type="Proteomes" id="UP000282106">
    <property type="component" value="Unassembled WGS sequence"/>
</dbReference>
<keyword evidence="3" id="KW-0378">Hydrolase</keyword>
<dbReference type="CDD" id="cd02696">
    <property type="entry name" value="MurNAc-LAA"/>
    <property type="match status" value="1"/>
</dbReference>
<reference evidence="6 7" key="1">
    <citation type="submission" date="2018-10" db="EMBL/GenBank/DDBJ databases">
        <authorList>
            <person name="Chen W.-M."/>
        </authorList>
    </citation>
    <scope>NUCLEOTIDE SEQUENCE [LARGE SCALE GENOMIC DNA]</scope>
    <source>
        <strain evidence="6 7">THS-13</strain>
    </source>
</reference>
<dbReference type="GO" id="GO:0008745">
    <property type="term" value="F:N-acetylmuramoyl-L-alanine amidase activity"/>
    <property type="evidence" value="ECO:0007669"/>
    <property type="project" value="UniProtKB-EC"/>
</dbReference>
<dbReference type="AlphaFoldDB" id="A0A3N0V5K3"/>
<dbReference type="InterPro" id="IPR050695">
    <property type="entry name" value="N-acetylmuramoyl_amidase_3"/>
</dbReference>
<dbReference type="InParanoid" id="A0A3N0V5K3"/>
<dbReference type="PANTHER" id="PTHR30404:SF0">
    <property type="entry name" value="N-ACETYLMURAMOYL-L-ALANINE AMIDASE AMIC"/>
    <property type="match status" value="1"/>
</dbReference>
<evidence type="ECO:0000256" key="2">
    <source>
        <dbReference type="ARBA" id="ARBA00011901"/>
    </source>
</evidence>
<comment type="caution">
    <text evidence="6">The sequence shown here is derived from an EMBL/GenBank/DDBJ whole genome shotgun (WGS) entry which is preliminary data.</text>
</comment>
<dbReference type="GO" id="GO:0030288">
    <property type="term" value="C:outer membrane-bounded periplasmic space"/>
    <property type="evidence" value="ECO:0007669"/>
    <property type="project" value="TreeGrafter"/>
</dbReference>
<dbReference type="Pfam" id="PF01520">
    <property type="entry name" value="Amidase_3"/>
    <property type="match status" value="1"/>
</dbReference>
<organism evidence="6 7">
    <name type="scientific">Stagnimonas aquatica</name>
    <dbReference type="NCBI Taxonomy" id="2689987"/>
    <lineage>
        <taxon>Bacteria</taxon>
        <taxon>Pseudomonadati</taxon>
        <taxon>Pseudomonadota</taxon>
        <taxon>Gammaproteobacteria</taxon>
        <taxon>Nevskiales</taxon>
        <taxon>Nevskiaceae</taxon>
        <taxon>Stagnimonas</taxon>
    </lineage>
</organism>
<name>A0A3N0V5K3_9GAMM</name>
<dbReference type="Gene3D" id="3.40.630.40">
    <property type="entry name" value="Zn-dependent exopeptidases"/>
    <property type="match status" value="1"/>
</dbReference>